<dbReference type="FunFam" id="3.40.50.1970:FF:000001">
    <property type="entry name" value="3-dehydroquinate synthase"/>
    <property type="match status" value="1"/>
</dbReference>
<comment type="caution">
    <text evidence="18">Lacks conserved residue(s) required for the propagation of feature annotation.</text>
</comment>
<dbReference type="PANTHER" id="PTHR43622">
    <property type="entry name" value="3-DEHYDROQUINATE SYNTHASE"/>
    <property type="match status" value="1"/>
</dbReference>
<feature type="binding site" evidence="18">
    <location>
        <begin position="113"/>
        <end position="117"/>
    </location>
    <ligand>
        <name>NAD(+)</name>
        <dbReference type="ChEBI" id="CHEBI:57540"/>
    </ligand>
</feature>
<evidence type="ECO:0000256" key="13">
    <source>
        <dbReference type="ARBA" id="ARBA00022833"/>
    </source>
</evidence>
<evidence type="ECO:0000259" key="19">
    <source>
        <dbReference type="Pfam" id="PF01761"/>
    </source>
</evidence>
<protein>
    <recommendedName>
        <fullName evidence="8 18">3-dehydroquinate synthase</fullName>
        <shortName evidence="18">DHQS</shortName>
        <ecNumber evidence="7 18">4.2.3.4</ecNumber>
    </recommendedName>
</protein>
<feature type="binding site" evidence="18">
    <location>
        <position position="255"/>
    </location>
    <ligand>
        <name>Zn(2+)</name>
        <dbReference type="ChEBI" id="CHEBI:29105"/>
    </ligand>
</feature>
<dbReference type="SUPFAM" id="SSF56796">
    <property type="entry name" value="Dehydroquinate synthase-like"/>
    <property type="match status" value="1"/>
</dbReference>
<evidence type="ECO:0000256" key="16">
    <source>
        <dbReference type="ARBA" id="ARBA00023239"/>
    </source>
</evidence>
<dbReference type="GO" id="GO:0009423">
    <property type="term" value="P:chorismate biosynthetic process"/>
    <property type="evidence" value="ECO:0007669"/>
    <property type="project" value="UniProtKB-UniRule"/>
</dbReference>
<keyword evidence="16 18" id="KW-0456">Lyase</keyword>
<dbReference type="InterPro" id="IPR016037">
    <property type="entry name" value="DHQ_synth_AroB"/>
</dbReference>
<feature type="binding site" evidence="18">
    <location>
        <position position="192"/>
    </location>
    <ligand>
        <name>Zn(2+)</name>
        <dbReference type="ChEBI" id="CHEBI:29105"/>
    </ligand>
</feature>
<keyword evidence="17 18" id="KW-0170">Cobalt</keyword>
<feature type="binding site" evidence="18">
    <location>
        <begin position="137"/>
        <end position="138"/>
    </location>
    <ligand>
        <name>NAD(+)</name>
        <dbReference type="ChEBI" id="CHEBI:57540"/>
    </ligand>
</feature>
<evidence type="ECO:0000256" key="14">
    <source>
        <dbReference type="ARBA" id="ARBA00023027"/>
    </source>
</evidence>
<accession>A0A520MNX0</accession>
<dbReference type="NCBIfam" id="TIGR01357">
    <property type="entry name" value="aroB"/>
    <property type="match status" value="1"/>
</dbReference>
<evidence type="ECO:0000256" key="12">
    <source>
        <dbReference type="ARBA" id="ARBA00022741"/>
    </source>
</evidence>
<dbReference type="Gene3D" id="3.40.50.1970">
    <property type="match status" value="1"/>
</dbReference>
<sequence>MIKSPSPTDSASKVVQVDLGDRSYPIFIGSAELSRVNLNTYIQGQKALIVTNDTIASLYLDLVLGSLDEKQVDVVVLPDGERFKNLDHLNWIFTKLIEKKHDRKTTLIALGGGVVGDMAGFAAASYQRGVPFIQIPTTLLAQVDSSVGGKTGVNHALGKNMLGAFHQPRAVVIDLNVLNTLPNKQFAAGMAEVIKYGLITDYDFLQWLETNAQKLLNRDENALAYAIEKSCIDKAMVVSADETEQGMRAILNLGHTFGHAIETFQEYTGFLHGEAVAIGMLMAMEVSVLAGHLVDQDVQRIRSLLEVFSLPSRPPDDMVSTDFTSLMYRDKKVLDGKLRLVLLRALGDAYVEVDSSESLLEKVLISACGS</sequence>
<dbReference type="GO" id="GO:0009073">
    <property type="term" value="P:aromatic amino acid family biosynthetic process"/>
    <property type="evidence" value="ECO:0007669"/>
    <property type="project" value="UniProtKB-KW"/>
</dbReference>
<comment type="pathway">
    <text evidence="5 18">Metabolic intermediate biosynthesis; chorismate biosynthesis; chorismate from D-erythrose 4-phosphate and phosphoenolpyruvate: step 2/7.</text>
</comment>
<evidence type="ECO:0000256" key="8">
    <source>
        <dbReference type="ARBA" id="ARBA00017684"/>
    </source>
</evidence>
<dbReference type="UniPathway" id="UPA00053">
    <property type="reaction ID" value="UER00085"/>
</dbReference>
<evidence type="ECO:0000259" key="20">
    <source>
        <dbReference type="Pfam" id="PF24621"/>
    </source>
</evidence>
<comment type="caution">
    <text evidence="21">The sequence shown here is derived from an EMBL/GenBank/DDBJ whole genome shotgun (WGS) entry which is preliminary data.</text>
</comment>
<dbReference type="GO" id="GO:0003856">
    <property type="term" value="F:3-dehydroquinate synthase activity"/>
    <property type="evidence" value="ECO:0007669"/>
    <property type="project" value="UniProtKB-UniRule"/>
</dbReference>
<evidence type="ECO:0000256" key="4">
    <source>
        <dbReference type="ARBA" id="ARBA00004496"/>
    </source>
</evidence>
<evidence type="ECO:0000313" key="22">
    <source>
        <dbReference type="Proteomes" id="UP000315889"/>
    </source>
</evidence>
<dbReference type="GO" id="GO:0046872">
    <property type="term" value="F:metal ion binding"/>
    <property type="evidence" value="ECO:0007669"/>
    <property type="project" value="UniProtKB-KW"/>
</dbReference>
<proteinExistence type="inferred from homology"/>
<dbReference type="GO" id="GO:0008652">
    <property type="term" value="P:amino acid biosynthetic process"/>
    <property type="evidence" value="ECO:0007669"/>
    <property type="project" value="UniProtKB-KW"/>
</dbReference>
<dbReference type="PIRSF" id="PIRSF001455">
    <property type="entry name" value="DHQ_synth"/>
    <property type="match status" value="1"/>
</dbReference>
<dbReference type="EC" id="4.2.3.4" evidence="7 18"/>
<dbReference type="GO" id="GO:0005737">
    <property type="term" value="C:cytoplasm"/>
    <property type="evidence" value="ECO:0007669"/>
    <property type="project" value="UniProtKB-SubCell"/>
</dbReference>
<evidence type="ECO:0000256" key="3">
    <source>
        <dbReference type="ARBA" id="ARBA00003485"/>
    </source>
</evidence>
<evidence type="ECO:0000256" key="2">
    <source>
        <dbReference type="ARBA" id="ARBA00001911"/>
    </source>
</evidence>
<feature type="binding site" evidence="18">
    <location>
        <begin position="79"/>
        <end position="84"/>
    </location>
    <ligand>
        <name>NAD(+)</name>
        <dbReference type="ChEBI" id="CHEBI:57540"/>
    </ligand>
</feature>
<keyword evidence="9 18" id="KW-0963">Cytoplasm</keyword>
<dbReference type="CDD" id="cd08195">
    <property type="entry name" value="DHQS"/>
    <property type="match status" value="1"/>
</dbReference>
<feature type="binding site" evidence="18">
    <location>
        <position position="159"/>
    </location>
    <ligand>
        <name>NAD(+)</name>
        <dbReference type="ChEBI" id="CHEBI:57540"/>
    </ligand>
</feature>
<dbReference type="GO" id="GO:0000166">
    <property type="term" value="F:nucleotide binding"/>
    <property type="evidence" value="ECO:0007669"/>
    <property type="project" value="UniProtKB-KW"/>
</dbReference>
<keyword evidence="10 18" id="KW-0028">Amino-acid biosynthesis</keyword>
<keyword evidence="14 18" id="KW-0520">NAD</keyword>
<dbReference type="Pfam" id="PF24621">
    <property type="entry name" value="DHQS_C"/>
    <property type="match status" value="1"/>
</dbReference>
<evidence type="ECO:0000256" key="18">
    <source>
        <dbReference type="HAMAP-Rule" id="MF_00110"/>
    </source>
</evidence>
<dbReference type="Gene3D" id="1.20.1090.10">
    <property type="entry name" value="Dehydroquinate synthase-like - alpha domain"/>
    <property type="match status" value="1"/>
</dbReference>
<comment type="subcellular location">
    <subcellularLocation>
        <location evidence="4 18">Cytoplasm</location>
    </subcellularLocation>
</comment>
<evidence type="ECO:0000256" key="15">
    <source>
        <dbReference type="ARBA" id="ARBA00023141"/>
    </source>
</evidence>
<name>A0A520MNX0_9GAMM</name>
<reference evidence="21 22" key="1">
    <citation type="submission" date="2019-02" db="EMBL/GenBank/DDBJ databases">
        <title>Prokaryotic population dynamics and viral predation in marine succession experiment using metagenomics: the confinement effect.</title>
        <authorList>
            <person name="Haro-Moreno J.M."/>
            <person name="Rodriguez-Valera F."/>
            <person name="Lopez-Perez M."/>
        </authorList>
    </citation>
    <scope>NUCLEOTIDE SEQUENCE [LARGE SCALE GENOMIC DNA]</scope>
    <source>
        <strain evidence="21">MED-G170</strain>
    </source>
</reference>
<dbReference type="InterPro" id="IPR050071">
    <property type="entry name" value="Dehydroquinate_synthase"/>
</dbReference>
<comment type="similarity">
    <text evidence="6 18">Belongs to the sugar phosphate cyclases superfamily. Dehydroquinate synthase family.</text>
</comment>
<comment type="catalytic activity">
    <reaction evidence="1 18">
        <text>7-phospho-2-dehydro-3-deoxy-D-arabino-heptonate = 3-dehydroquinate + phosphate</text>
        <dbReference type="Rhea" id="RHEA:21968"/>
        <dbReference type="ChEBI" id="CHEBI:32364"/>
        <dbReference type="ChEBI" id="CHEBI:43474"/>
        <dbReference type="ChEBI" id="CHEBI:58394"/>
        <dbReference type="EC" id="4.2.3.4"/>
    </reaction>
</comment>
<dbReference type="Proteomes" id="UP000315889">
    <property type="component" value="Unassembled WGS sequence"/>
</dbReference>
<keyword evidence="13 18" id="KW-0862">Zinc</keyword>
<organism evidence="21 22">
    <name type="scientific">SAR92 clade bacterium</name>
    <dbReference type="NCBI Taxonomy" id="2315479"/>
    <lineage>
        <taxon>Bacteria</taxon>
        <taxon>Pseudomonadati</taxon>
        <taxon>Pseudomonadota</taxon>
        <taxon>Gammaproteobacteria</taxon>
        <taxon>Cellvibrionales</taxon>
        <taxon>Porticoccaceae</taxon>
        <taxon>SAR92 clade</taxon>
    </lineage>
</organism>
<keyword evidence="11 18" id="KW-0479">Metal-binding</keyword>
<evidence type="ECO:0000256" key="5">
    <source>
        <dbReference type="ARBA" id="ARBA00004661"/>
    </source>
</evidence>
<dbReference type="HAMAP" id="MF_00110">
    <property type="entry name" value="DHQ_synthase"/>
    <property type="match status" value="1"/>
</dbReference>
<dbReference type="InterPro" id="IPR030960">
    <property type="entry name" value="DHQS/DOIS_N"/>
</dbReference>
<dbReference type="Pfam" id="PF01761">
    <property type="entry name" value="DHQ_synthase"/>
    <property type="match status" value="1"/>
</dbReference>
<dbReference type="InterPro" id="IPR030963">
    <property type="entry name" value="DHQ_synth_fam"/>
</dbReference>
<feature type="domain" description="3-dehydroquinate synthase C-terminal" evidence="20">
    <location>
        <begin position="189"/>
        <end position="333"/>
    </location>
</feature>
<feature type="domain" description="3-dehydroquinate synthase N-terminal" evidence="19">
    <location>
        <begin position="75"/>
        <end position="187"/>
    </location>
</feature>
<feature type="binding site" evidence="18">
    <location>
        <position position="150"/>
    </location>
    <ligand>
        <name>NAD(+)</name>
        <dbReference type="ChEBI" id="CHEBI:57540"/>
    </ligand>
</feature>
<gene>
    <name evidence="18" type="primary">aroB</name>
    <name evidence="21" type="ORF">EVB03_00725</name>
</gene>
<evidence type="ECO:0000256" key="1">
    <source>
        <dbReference type="ARBA" id="ARBA00001393"/>
    </source>
</evidence>
<evidence type="ECO:0000256" key="17">
    <source>
        <dbReference type="ARBA" id="ARBA00023285"/>
    </source>
</evidence>
<keyword evidence="15 18" id="KW-0057">Aromatic amino acid biosynthesis</keyword>
<comment type="cofactor">
    <cofactor evidence="2 18">
        <name>NAD(+)</name>
        <dbReference type="ChEBI" id="CHEBI:57540"/>
    </cofactor>
</comment>
<evidence type="ECO:0000256" key="7">
    <source>
        <dbReference type="ARBA" id="ARBA00013031"/>
    </source>
</evidence>
<comment type="cofactor">
    <cofactor evidence="18">
        <name>Co(2+)</name>
        <dbReference type="ChEBI" id="CHEBI:48828"/>
    </cofactor>
    <cofactor evidence="18">
        <name>Zn(2+)</name>
        <dbReference type="ChEBI" id="CHEBI:29105"/>
    </cofactor>
    <text evidence="18">Binds 1 divalent metal cation per subunit. Can use either Co(2+) or Zn(2+).</text>
</comment>
<evidence type="ECO:0000256" key="11">
    <source>
        <dbReference type="ARBA" id="ARBA00022723"/>
    </source>
</evidence>
<feature type="binding site" evidence="18">
    <location>
        <position position="272"/>
    </location>
    <ligand>
        <name>Zn(2+)</name>
        <dbReference type="ChEBI" id="CHEBI:29105"/>
    </ligand>
</feature>
<dbReference type="EMBL" id="SHBP01000001">
    <property type="protein sequence ID" value="RZO22918.1"/>
    <property type="molecule type" value="Genomic_DNA"/>
</dbReference>
<evidence type="ECO:0000313" key="21">
    <source>
        <dbReference type="EMBL" id="RZO22918.1"/>
    </source>
</evidence>
<dbReference type="AlphaFoldDB" id="A0A520MNX0"/>
<dbReference type="PANTHER" id="PTHR43622:SF7">
    <property type="entry name" value="3-DEHYDROQUINATE SYNTHASE, CHLOROPLASTIC"/>
    <property type="match status" value="1"/>
</dbReference>
<evidence type="ECO:0000256" key="6">
    <source>
        <dbReference type="ARBA" id="ARBA00005412"/>
    </source>
</evidence>
<dbReference type="InterPro" id="IPR056179">
    <property type="entry name" value="DHQS_C"/>
</dbReference>
<evidence type="ECO:0000256" key="9">
    <source>
        <dbReference type="ARBA" id="ARBA00022490"/>
    </source>
</evidence>
<comment type="function">
    <text evidence="3 18">Catalyzes the conversion of 3-deoxy-D-arabino-heptulosonate 7-phosphate (DAHP) to dehydroquinate (DHQ).</text>
</comment>
<keyword evidence="12 18" id="KW-0547">Nucleotide-binding</keyword>
<evidence type="ECO:0000256" key="10">
    <source>
        <dbReference type="ARBA" id="ARBA00022605"/>
    </source>
</evidence>